<proteinExistence type="inferred from homology"/>
<evidence type="ECO:0000259" key="4">
    <source>
        <dbReference type="Pfam" id="PF00535"/>
    </source>
</evidence>
<dbReference type="SUPFAM" id="SSF53448">
    <property type="entry name" value="Nucleotide-diphospho-sugar transferases"/>
    <property type="match status" value="1"/>
</dbReference>
<evidence type="ECO:0000256" key="2">
    <source>
        <dbReference type="ARBA" id="ARBA00022676"/>
    </source>
</evidence>
<reference evidence="5 6" key="1">
    <citation type="submission" date="2017-04" db="EMBL/GenBank/DDBJ databases">
        <authorList>
            <person name="Afonso C.L."/>
            <person name="Miller P.J."/>
            <person name="Scott M.A."/>
            <person name="Spackman E."/>
            <person name="Goraichik I."/>
            <person name="Dimitrov K.M."/>
            <person name="Suarez D.L."/>
            <person name="Swayne D.E."/>
        </authorList>
    </citation>
    <scope>NUCLEOTIDE SEQUENCE [LARGE SCALE GENOMIC DNA]</scope>
    <source>
        <strain evidence="5">LMG 28154</strain>
    </source>
</reference>
<gene>
    <name evidence="5" type="ORF">BSIN_2551</name>
</gene>
<name>A0A238H3C2_9BURK</name>
<dbReference type="InterPro" id="IPR050834">
    <property type="entry name" value="Glycosyltransf_2"/>
</dbReference>
<organism evidence="5 6">
    <name type="scientific">Burkholderia singularis</name>
    <dbReference type="NCBI Taxonomy" id="1503053"/>
    <lineage>
        <taxon>Bacteria</taxon>
        <taxon>Pseudomonadati</taxon>
        <taxon>Pseudomonadota</taxon>
        <taxon>Betaproteobacteria</taxon>
        <taxon>Burkholderiales</taxon>
        <taxon>Burkholderiaceae</taxon>
        <taxon>Burkholderia</taxon>
        <taxon>pseudomallei group</taxon>
    </lineage>
</organism>
<feature type="domain" description="Glycosyltransferase 2-like" evidence="4">
    <location>
        <begin position="3"/>
        <end position="104"/>
    </location>
</feature>
<dbReference type="PANTHER" id="PTHR43685:SF5">
    <property type="entry name" value="GLYCOSYLTRANSFERASE EPSE-RELATED"/>
    <property type="match status" value="1"/>
</dbReference>
<evidence type="ECO:0000256" key="1">
    <source>
        <dbReference type="ARBA" id="ARBA00006739"/>
    </source>
</evidence>
<dbReference type="CDD" id="cd00761">
    <property type="entry name" value="Glyco_tranf_GTA_type"/>
    <property type="match status" value="1"/>
</dbReference>
<protein>
    <submittedName>
        <fullName evidence="5">Probable glycosyl transferase</fullName>
    </submittedName>
</protein>
<dbReference type="AlphaFoldDB" id="A0A238H3C2"/>
<evidence type="ECO:0000313" key="5">
    <source>
        <dbReference type="EMBL" id="SMF99533.1"/>
    </source>
</evidence>
<keyword evidence="2" id="KW-0328">Glycosyltransferase</keyword>
<comment type="similarity">
    <text evidence="1">Belongs to the glycosyltransferase 2 family.</text>
</comment>
<dbReference type="InterPro" id="IPR001173">
    <property type="entry name" value="Glyco_trans_2-like"/>
</dbReference>
<sequence>MTQTYQDFEVIVVNDGSTDNTAHLLNQFLGDPRVRVITFATNQGEAVATNVAIAAARGTYIARLDADDVALPERLAYQVDVLDHNPHVTLTGGNVNILGQDNRSSVMLADADIKCALLDGGGHFITSTTMWRRCWFMARNIWWNPALPSARDHRFWIDAMLAGAHFANIDRVLALYRLHETNISRDIGAMRIAVHQNRAVILHAFYPELTEAERNTLLPLIECQQYGVEHLTDIRQLNACIELLRRMHRKTTSYYGENPSALIIYIQYWYDSACARIEALQAAGSS</sequence>
<dbReference type="Gene3D" id="3.90.550.10">
    <property type="entry name" value="Spore Coat Polysaccharide Biosynthesis Protein SpsA, Chain A"/>
    <property type="match status" value="1"/>
</dbReference>
<dbReference type="EMBL" id="FXAN01000041">
    <property type="protein sequence ID" value="SMF99533.1"/>
    <property type="molecule type" value="Genomic_DNA"/>
</dbReference>
<accession>A0A238H3C2</accession>
<evidence type="ECO:0000256" key="3">
    <source>
        <dbReference type="ARBA" id="ARBA00022679"/>
    </source>
</evidence>
<dbReference type="InterPro" id="IPR029044">
    <property type="entry name" value="Nucleotide-diphossugar_trans"/>
</dbReference>
<evidence type="ECO:0000313" key="6">
    <source>
        <dbReference type="Proteomes" id="UP000198460"/>
    </source>
</evidence>
<dbReference type="PANTHER" id="PTHR43685">
    <property type="entry name" value="GLYCOSYLTRANSFERASE"/>
    <property type="match status" value="1"/>
</dbReference>
<keyword evidence="3 5" id="KW-0808">Transferase</keyword>
<dbReference type="Pfam" id="PF00535">
    <property type="entry name" value="Glycos_transf_2"/>
    <property type="match status" value="1"/>
</dbReference>
<dbReference type="Proteomes" id="UP000198460">
    <property type="component" value="Unassembled WGS sequence"/>
</dbReference>
<dbReference type="GO" id="GO:0016757">
    <property type="term" value="F:glycosyltransferase activity"/>
    <property type="evidence" value="ECO:0007669"/>
    <property type="project" value="UniProtKB-KW"/>
</dbReference>